<dbReference type="Proteomes" id="UP000651452">
    <property type="component" value="Unassembled WGS sequence"/>
</dbReference>
<name>A0A8H7J419_9PLEO</name>
<comment type="caution">
    <text evidence="1">The sequence shown here is derived from an EMBL/GenBank/DDBJ whole genome shotgun (WGS) entry which is preliminary data.</text>
</comment>
<dbReference type="EMBL" id="RZGK01000007">
    <property type="protein sequence ID" value="KAF9697770.1"/>
    <property type="molecule type" value="Genomic_DNA"/>
</dbReference>
<dbReference type="AlphaFoldDB" id="A0A8H7J419"/>
<gene>
    <name evidence="1" type="ORF">EKO04_004117</name>
</gene>
<protein>
    <submittedName>
        <fullName evidence="1">Uncharacterized protein</fullName>
    </submittedName>
</protein>
<evidence type="ECO:0000313" key="1">
    <source>
        <dbReference type="EMBL" id="KAF9697770.1"/>
    </source>
</evidence>
<keyword evidence="2" id="KW-1185">Reference proteome</keyword>
<reference evidence="1" key="1">
    <citation type="submission" date="2018-12" db="EMBL/GenBank/DDBJ databases">
        <authorList>
            <person name="Syme R.A."/>
            <person name="Farfan-Caceres L."/>
            <person name="Lichtenzveig J."/>
        </authorList>
    </citation>
    <scope>NUCLEOTIDE SEQUENCE</scope>
    <source>
        <strain evidence="1">Al4</strain>
    </source>
</reference>
<reference evidence="1" key="2">
    <citation type="submission" date="2020-09" db="EMBL/GenBank/DDBJ databases">
        <title>Reference genome assembly for Australian Ascochyta lentis isolate Al4.</title>
        <authorList>
            <person name="Lee R.C."/>
            <person name="Farfan-Caceres L.M."/>
            <person name="Debler J.W."/>
            <person name="Williams A.H."/>
            <person name="Henares B.M."/>
        </authorList>
    </citation>
    <scope>NUCLEOTIDE SEQUENCE</scope>
    <source>
        <strain evidence="1">Al4</strain>
    </source>
</reference>
<dbReference type="OrthoDB" id="3678099at2759"/>
<organism evidence="1 2">
    <name type="scientific">Ascochyta lentis</name>
    <dbReference type="NCBI Taxonomy" id="205686"/>
    <lineage>
        <taxon>Eukaryota</taxon>
        <taxon>Fungi</taxon>
        <taxon>Dikarya</taxon>
        <taxon>Ascomycota</taxon>
        <taxon>Pezizomycotina</taxon>
        <taxon>Dothideomycetes</taxon>
        <taxon>Pleosporomycetidae</taxon>
        <taxon>Pleosporales</taxon>
        <taxon>Pleosporineae</taxon>
        <taxon>Didymellaceae</taxon>
        <taxon>Ascochyta</taxon>
    </lineage>
</organism>
<sequence length="298" mass="34872">MMAATARATAPLSMRTPHVELGSVAKMTRIPLLDLPGGKYRKAVERYNTNSDPIEIRNRIYKFAVEKQPIFLSHITSKPLEELSKDRSEHCQQFFGLTQVCRQIRSEYLPLYRSRTKVTCRALPHNVYDYIDTFLKRSGVKDEDVVGDLIIDFKAGRLQSINIKPLLQLSKKAKHFSVRIKDNLQFCGNNEPKWNLEELVDQILFVKNKPAFSNWLETAVFALELTSDDEYLFIGDIAFFINGTQWEPWMKYWGTWYWGWGPENEEWPNFNKWTLTSGFFPHCQGPYFSSYITFQKRD</sequence>
<proteinExistence type="predicted"/>
<accession>A0A8H7J419</accession>
<evidence type="ECO:0000313" key="2">
    <source>
        <dbReference type="Proteomes" id="UP000651452"/>
    </source>
</evidence>